<feature type="transmembrane region" description="Helical" evidence="1">
    <location>
        <begin position="193"/>
        <end position="217"/>
    </location>
</feature>
<feature type="transmembrane region" description="Helical" evidence="1">
    <location>
        <begin position="18"/>
        <end position="36"/>
    </location>
</feature>
<proteinExistence type="predicted"/>
<keyword evidence="1" id="KW-1133">Transmembrane helix</keyword>
<protein>
    <submittedName>
        <fullName evidence="2">ABC transporter</fullName>
    </submittedName>
</protein>
<evidence type="ECO:0000313" key="2">
    <source>
        <dbReference type="EMBL" id="MFC0845508.1"/>
    </source>
</evidence>
<comment type="caution">
    <text evidence="2">The sequence shown here is derived from an EMBL/GenBank/DDBJ whole genome shotgun (WGS) entry which is preliminary data.</text>
</comment>
<organism evidence="2 3">
    <name type="scientific">Streptomyces noboritoensis</name>
    <dbReference type="NCBI Taxonomy" id="67337"/>
    <lineage>
        <taxon>Bacteria</taxon>
        <taxon>Bacillati</taxon>
        <taxon>Actinomycetota</taxon>
        <taxon>Actinomycetes</taxon>
        <taxon>Kitasatosporales</taxon>
        <taxon>Streptomycetaceae</taxon>
        <taxon>Streptomyces</taxon>
    </lineage>
</organism>
<dbReference type="EMBL" id="JBHMQV010000009">
    <property type="protein sequence ID" value="MFC0845508.1"/>
    <property type="molecule type" value="Genomic_DNA"/>
</dbReference>
<dbReference type="RefSeq" id="WP_394320371.1">
    <property type="nucleotide sequence ID" value="NZ_JBHMQV010000009.1"/>
</dbReference>
<feature type="transmembrane region" description="Helical" evidence="1">
    <location>
        <begin position="82"/>
        <end position="107"/>
    </location>
</feature>
<evidence type="ECO:0000313" key="3">
    <source>
        <dbReference type="Proteomes" id="UP001589887"/>
    </source>
</evidence>
<reference evidence="2 3" key="1">
    <citation type="submission" date="2024-09" db="EMBL/GenBank/DDBJ databases">
        <authorList>
            <person name="Sun Q."/>
            <person name="Mori K."/>
        </authorList>
    </citation>
    <scope>NUCLEOTIDE SEQUENCE [LARGE SCALE GENOMIC DNA]</scope>
    <source>
        <strain evidence="2 3">JCM 4557</strain>
    </source>
</reference>
<sequence length="222" mass="21871">MSALVRYQTALLLRSQRWLAPVLLYVAFVAVGVQPGNPVLDSLGYAAAGLLPVGAWLARLCVTQEPAAARECAAAAAGPGRVHLAALATALGATALLGAAGTLYVVAVGDPASADHRVAVPLGPATAAGLLAGAVCALLGAAVGALGSRPLLHARGWSLCLTALAALLALVAKGSPARYAVNGLVNGSRTGDVHLAVVPLIAAAALTATAWAAVCALTSRRG</sequence>
<keyword evidence="3" id="KW-1185">Reference proteome</keyword>
<feature type="transmembrane region" description="Helical" evidence="1">
    <location>
        <begin position="42"/>
        <end position="62"/>
    </location>
</feature>
<name>A0ABV6TI91_9ACTN</name>
<keyword evidence="1" id="KW-0812">Transmembrane</keyword>
<feature type="transmembrane region" description="Helical" evidence="1">
    <location>
        <begin position="127"/>
        <end position="147"/>
    </location>
</feature>
<evidence type="ECO:0000256" key="1">
    <source>
        <dbReference type="SAM" id="Phobius"/>
    </source>
</evidence>
<gene>
    <name evidence="2" type="ORF">ACFH04_17585</name>
</gene>
<dbReference type="Proteomes" id="UP001589887">
    <property type="component" value="Unassembled WGS sequence"/>
</dbReference>
<feature type="transmembrane region" description="Helical" evidence="1">
    <location>
        <begin position="154"/>
        <end position="173"/>
    </location>
</feature>
<accession>A0ABV6TI91</accession>
<keyword evidence="1" id="KW-0472">Membrane</keyword>